<comment type="caution">
    <text evidence="2">The sequence shown here is derived from an EMBL/GenBank/DDBJ whole genome shotgun (WGS) entry which is preliminary data.</text>
</comment>
<dbReference type="AlphaFoldDB" id="A0A317DYW7"/>
<sequence length="448" mass="50699">MTISAPAGGRTAVAFDVTRLIRRLDNPAPTGIDRVDMAYTRFLSKLPEIDLHMMTTDVVGARVLSRSMSERVLDIAASGWDPVSDASAVAEQAEILAFLEAPYGVRRPEFAERDTASTQKRGDLLRALRFDQFCGGRRLRRLFEPRDGRPPATYLHVSHSNLNKAKRFHWLSRSRGAAVFFIHDLIPLNYPEFCREDEAARHMERIETVHRHADLILVNSESTKRDLIQYFETTGREPARIEAVPLGIESEFLRPRDIRPPNPVVPYFVVVGTIEPRKNHSLLLQVWRRLVERHGARAPRLVIIGRRGWENESVFNQLERASFLDRHVVECNGMSDVTMRYLLCGACALLTPSFAEGFGLPAAEALTLGTPVIASDLETHNEVYGPYADYLDPIDGRAWLQAIEEFSDRDSPRRLNACARARMYSPPTWQGHIARVRDLLLELNAARA</sequence>
<dbReference type="GO" id="GO:0016757">
    <property type="term" value="F:glycosyltransferase activity"/>
    <property type="evidence" value="ECO:0007669"/>
    <property type="project" value="InterPro"/>
</dbReference>
<name>A0A317DYW7_9PROT</name>
<evidence type="ECO:0000313" key="3">
    <source>
        <dbReference type="Proteomes" id="UP000246077"/>
    </source>
</evidence>
<dbReference type="OrthoDB" id="9790710at2"/>
<evidence type="ECO:0000313" key="2">
    <source>
        <dbReference type="EMBL" id="PWR18223.1"/>
    </source>
</evidence>
<proteinExistence type="predicted"/>
<dbReference type="CDD" id="cd03809">
    <property type="entry name" value="GT4_MtfB-like"/>
    <property type="match status" value="1"/>
</dbReference>
<dbReference type="Gene3D" id="3.40.50.2000">
    <property type="entry name" value="Glycogen Phosphorylase B"/>
    <property type="match status" value="2"/>
</dbReference>
<gene>
    <name evidence="2" type="ORF">DKG75_19835</name>
</gene>
<reference evidence="3" key="1">
    <citation type="submission" date="2018-05" db="EMBL/GenBank/DDBJ databases">
        <title>Zavarzinia sp. HR-AS.</title>
        <authorList>
            <person name="Lee Y."/>
            <person name="Jeon C.O."/>
        </authorList>
    </citation>
    <scope>NUCLEOTIDE SEQUENCE [LARGE SCALE GENOMIC DNA]</scope>
    <source>
        <strain evidence="3">DSM 1231</strain>
    </source>
</reference>
<dbReference type="PANTHER" id="PTHR46401:SF9">
    <property type="entry name" value="MANNOSYLTRANSFERASE A"/>
    <property type="match status" value="1"/>
</dbReference>
<protein>
    <submittedName>
        <fullName evidence="2">Glycosyltransferase family 1 protein</fullName>
    </submittedName>
</protein>
<dbReference type="Proteomes" id="UP000246077">
    <property type="component" value="Unassembled WGS sequence"/>
</dbReference>
<dbReference type="EMBL" id="QGLF01000006">
    <property type="protein sequence ID" value="PWR18223.1"/>
    <property type="molecule type" value="Genomic_DNA"/>
</dbReference>
<feature type="domain" description="Glycosyl transferase family 1" evidence="1">
    <location>
        <begin position="266"/>
        <end position="405"/>
    </location>
</feature>
<dbReference type="RefSeq" id="WP_109922930.1">
    <property type="nucleotide sequence ID" value="NZ_QGLF01000006.1"/>
</dbReference>
<evidence type="ECO:0000259" key="1">
    <source>
        <dbReference type="Pfam" id="PF00534"/>
    </source>
</evidence>
<keyword evidence="3" id="KW-1185">Reference proteome</keyword>
<organism evidence="2 3">
    <name type="scientific">Zavarzinia compransoris</name>
    <dbReference type="NCBI Taxonomy" id="1264899"/>
    <lineage>
        <taxon>Bacteria</taxon>
        <taxon>Pseudomonadati</taxon>
        <taxon>Pseudomonadota</taxon>
        <taxon>Alphaproteobacteria</taxon>
        <taxon>Rhodospirillales</taxon>
        <taxon>Zavarziniaceae</taxon>
        <taxon>Zavarzinia</taxon>
    </lineage>
</organism>
<dbReference type="InterPro" id="IPR001296">
    <property type="entry name" value="Glyco_trans_1"/>
</dbReference>
<accession>A0A317DYW7</accession>
<dbReference type="SUPFAM" id="SSF53756">
    <property type="entry name" value="UDP-Glycosyltransferase/glycogen phosphorylase"/>
    <property type="match status" value="1"/>
</dbReference>
<keyword evidence="2" id="KW-0808">Transferase</keyword>
<dbReference type="PANTHER" id="PTHR46401">
    <property type="entry name" value="GLYCOSYLTRANSFERASE WBBK-RELATED"/>
    <property type="match status" value="1"/>
</dbReference>
<dbReference type="Pfam" id="PF00534">
    <property type="entry name" value="Glycos_transf_1"/>
    <property type="match status" value="1"/>
</dbReference>